<feature type="transmembrane region" description="Helical" evidence="1">
    <location>
        <begin position="26"/>
        <end position="49"/>
    </location>
</feature>
<comment type="caution">
    <text evidence="2">The sequence shown here is derived from an EMBL/GenBank/DDBJ whole genome shotgun (WGS) entry which is preliminary data.</text>
</comment>
<dbReference type="PANTHER" id="PTHR47679:SF1">
    <property type="entry name" value="PROTEIN TORNADO 1"/>
    <property type="match status" value="1"/>
</dbReference>
<dbReference type="PANTHER" id="PTHR47679">
    <property type="entry name" value="PROTEIN TORNADO 1"/>
    <property type="match status" value="1"/>
</dbReference>
<keyword evidence="1" id="KW-1133">Transmembrane helix</keyword>
<keyword evidence="1" id="KW-0812">Transmembrane</keyword>
<keyword evidence="1" id="KW-0472">Membrane</keyword>
<dbReference type="EMBL" id="JBHFFA010000006">
    <property type="protein sequence ID" value="KAL2623176.1"/>
    <property type="molecule type" value="Genomic_DNA"/>
</dbReference>
<proteinExistence type="predicted"/>
<evidence type="ECO:0000256" key="1">
    <source>
        <dbReference type="SAM" id="Phobius"/>
    </source>
</evidence>
<name>A0ABD1Y980_9MARC</name>
<sequence length="124" mass="14601">MKDAQHQQLEMKEDLEEAFGKELESWLRFIASNYPIIGTFLPEVLVVITHRDRMKMHKMEKSCDWAERKGKQYQIIYEKHLKLYEGFFYVDAQDVEGDTTLLSYAAKEVSAGTVSLLQLDFRDF</sequence>
<accession>A0ABD1Y980</accession>
<dbReference type="Proteomes" id="UP001605036">
    <property type="component" value="Unassembled WGS sequence"/>
</dbReference>
<dbReference type="AlphaFoldDB" id="A0ABD1Y980"/>
<protein>
    <submittedName>
        <fullName evidence="2">Uncharacterized protein</fullName>
    </submittedName>
</protein>
<evidence type="ECO:0000313" key="3">
    <source>
        <dbReference type="Proteomes" id="UP001605036"/>
    </source>
</evidence>
<keyword evidence="3" id="KW-1185">Reference proteome</keyword>
<organism evidence="2 3">
    <name type="scientific">Riccia fluitans</name>
    <dbReference type="NCBI Taxonomy" id="41844"/>
    <lineage>
        <taxon>Eukaryota</taxon>
        <taxon>Viridiplantae</taxon>
        <taxon>Streptophyta</taxon>
        <taxon>Embryophyta</taxon>
        <taxon>Marchantiophyta</taxon>
        <taxon>Marchantiopsida</taxon>
        <taxon>Marchantiidae</taxon>
        <taxon>Marchantiales</taxon>
        <taxon>Ricciaceae</taxon>
        <taxon>Riccia</taxon>
    </lineage>
</organism>
<gene>
    <name evidence="2" type="ORF">R1flu_003381</name>
</gene>
<reference evidence="2 3" key="1">
    <citation type="submission" date="2024-09" db="EMBL/GenBank/DDBJ databases">
        <title>Chromosome-scale assembly of Riccia fluitans.</title>
        <authorList>
            <person name="Paukszto L."/>
            <person name="Sawicki J."/>
            <person name="Karawczyk K."/>
            <person name="Piernik-Szablinska J."/>
            <person name="Szczecinska M."/>
            <person name="Mazdziarz M."/>
        </authorList>
    </citation>
    <scope>NUCLEOTIDE SEQUENCE [LARGE SCALE GENOMIC DNA]</scope>
    <source>
        <strain evidence="2">Rf_01</strain>
        <tissue evidence="2">Aerial parts of the thallus</tissue>
    </source>
</reference>
<evidence type="ECO:0000313" key="2">
    <source>
        <dbReference type="EMBL" id="KAL2623176.1"/>
    </source>
</evidence>